<organism evidence="4 5">
    <name type="scientific">Escherichia coli</name>
    <dbReference type="NCBI Taxonomy" id="562"/>
    <lineage>
        <taxon>Bacteria</taxon>
        <taxon>Pseudomonadati</taxon>
        <taxon>Pseudomonadota</taxon>
        <taxon>Gammaproteobacteria</taxon>
        <taxon>Enterobacterales</taxon>
        <taxon>Enterobacteriaceae</taxon>
        <taxon>Escherichia</taxon>
    </lineage>
</organism>
<accession>A0A376ZS97</accession>
<dbReference type="GO" id="GO:0003955">
    <property type="term" value="F:NAD(P)H dehydrogenase (quinone) activity"/>
    <property type="evidence" value="ECO:0007669"/>
    <property type="project" value="TreeGrafter"/>
</dbReference>
<dbReference type="InterPro" id="IPR003680">
    <property type="entry name" value="Flavodoxin_fold"/>
</dbReference>
<evidence type="ECO:0000259" key="3">
    <source>
        <dbReference type="Pfam" id="PF02525"/>
    </source>
</evidence>
<dbReference type="Gene3D" id="3.40.50.360">
    <property type="match status" value="1"/>
</dbReference>
<dbReference type="Pfam" id="PF02525">
    <property type="entry name" value="Flavodoxin_2"/>
    <property type="match status" value="1"/>
</dbReference>
<dbReference type="InterPro" id="IPR051545">
    <property type="entry name" value="NAD(P)H_dehydrogenase_qn"/>
</dbReference>
<dbReference type="PANTHER" id="PTHR10204">
    <property type="entry name" value="NAD P H OXIDOREDUCTASE-RELATED"/>
    <property type="match status" value="1"/>
</dbReference>
<dbReference type="GO" id="GO:0005829">
    <property type="term" value="C:cytosol"/>
    <property type="evidence" value="ECO:0007669"/>
    <property type="project" value="TreeGrafter"/>
</dbReference>
<dbReference type="PANTHER" id="PTHR10204:SF34">
    <property type="entry name" value="NAD(P)H DEHYDROGENASE [QUINONE] 1 ISOFORM 1"/>
    <property type="match status" value="1"/>
</dbReference>
<keyword evidence="2" id="KW-0560">Oxidoreductase</keyword>
<dbReference type="Proteomes" id="UP000255543">
    <property type="component" value="Unassembled WGS sequence"/>
</dbReference>
<evidence type="ECO:0000313" key="4">
    <source>
        <dbReference type="EMBL" id="STK74732.1"/>
    </source>
</evidence>
<evidence type="ECO:0000256" key="2">
    <source>
        <dbReference type="ARBA" id="ARBA00023002"/>
    </source>
</evidence>
<proteinExistence type="inferred from homology"/>
<comment type="similarity">
    <text evidence="1">Belongs to the NAD(P)H dehydrogenase (quinone) family.</text>
</comment>
<evidence type="ECO:0000256" key="1">
    <source>
        <dbReference type="ARBA" id="ARBA00006252"/>
    </source>
</evidence>
<gene>
    <name evidence="4" type="primary">kefF</name>
    <name evidence="4" type="ORF">NCTC8179_02414</name>
</gene>
<reference evidence="4 5" key="1">
    <citation type="submission" date="2018-06" db="EMBL/GenBank/DDBJ databases">
        <authorList>
            <consortium name="Pathogen Informatics"/>
            <person name="Doyle S."/>
        </authorList>
    </citation>
    <scope>NUCLEOTIDE SEQUENCE [LARGE SCALE GENOMIC DNA]</scope>
    <source>
        <strain evidence="4 5">NCTC8179</strain>
    </source>
</reference>
<dbReference type="SUPFAM" id="SSF52218">
    <property type="entry name" value="Flavoproteins"/>
    <property type="match status" value="1"/>
</dbReference>
<dbReference type="EMBL" id="UGEB01000001">
    <property type="protein sequence ID" value="STK74732.1"/>
    <property type="molecule type" value="Genomic_DNA"/>
</dbReference>
<sequence length="187" mass="21850">MAHPRHDSLTAHIADAIHQRAMERKIQVTELDLYRRNFNPVMTSEDEPDWKNMDKRYSPEVHQLYSELLEHDTLVVVFPLWWYSFPAMLKGYIDRVWNNGLAYGDGHKLPFNKVRWVALVGGDKESFVQMGWEKNISDYLKNMCSYLGIEDADVTFLCNTVVFDGQELHASYYQSLLSQVRDMVDAL</sequence>
<feature type="domain" description="Flavodoxin-like fold" evidence="3">
    <location>
        <begin position="2"/>
        <end position="167"/>
    </location>
</feature>
<dbReference type="NCBIfam" id="NF007280">
    <property type="entry name" value="PRK09739.1"/>
    <property type="match status" value="1"/>
</dbReference>
<dbReference type="AlphaFoldDB" id="A0A376ZS97"/>
<protein>
    <submittedName>
        <fullName evidence="4">NAD(P)H dehydrogenase (Quinone)</fullName>
    </submittedName>
</protein>
<name>A0A376ZS97_ECOLX</name>
<dbReference type="InterPro" id="IPR029039">
    <property type="entry name" value="Flavoprotein-like_sf"/>
</dbReference>
<evidence type="ECO:0000313" key="5">
    <source>
        <dbReference type="Proteomes" id="UP000255543"/>
    </source>
</evidence>